<feature type="compositionally biased region" description="Polar residues" evidence="9">
    <location>
        <begin position="56"/>
        <end position="66"/>
    </location>
</feature>
<dbReference type="GO" id="GO:0071949">
    <property type="term" value="F:FAD binding"/>
    <property type="evidence" value="ECO:0007669"/>
    <property type="project" value="TreeGrafter"/>
</dbReference>
<dbReference type="CDD" id="cd14688">
    <property type="entry name" value="bZIP_YAP"/>
    <property type="match status" value="1"/>
</dbReference>
<dbReference type="Pfam" id="PF21895">
    <property type="entry name" value="MTHFR_C"/>
    <property type="match status" value="1"/>
</dbReference>
<feature type="region of interest" description="Disordered" evidence="9">
    <location>
        <begin position="1"/>
        <end position="29"/>
    </location>
</feature>
<dbReference type="InterPro" id="IPR029041">
    <property type="entry name" value="FAD-linked_oxidoreductase-like"/>
</dbReference>
<feature type="region of interest" description="Disordered" evidence="9">
    <location>
        <begin position="46"/>
        <end position="83"/>
    </location>
</feature>
<dbReference type="CDD" id="cd00537">
    <property type="entry name" value="MTHFR"/>
    <property type="match status" value="1"/>
</dbReference>
<dbReference type="GO" id="GO:0009086">
    <property type="term" value="P:methionine biosynthetic process"/>
    <property type="evidence" value="ECO:0007669"/>
    <property type="project" value="TreeGrafter"/>
</dbReference>
<dbReference type="InterPro" id="IPR003171">
    <property type="entry name" value="Mehydrof_redctse-like"/>
</dbReference>
<keyword evidence="4" id="KW-0285">Flavoprotein</keyword>
<dbReference type="InterPro" id="IPR053806">
    <property type="entry name" value="MTHFR_C"/>
</dbReference>
<dbReference type="NCBIfam" id="TIGR00677">
    <property type="entry name" value="fadh2_euk"/>
    <property type="match status" value="1"/>
</dbReference>
<evidence type="ECO:0000256" key="9">
    <source>
        <dbReference type="SAM" id="MobiDB-lite"/>
    </source>
</evidence>
<evidence type="ECO:0000313" key="12">
    <source>
        <dbReference type="Proteomes" id="UP000562682"/>
    </source>
</evidence>
<proteinExistence type="inferred from homology"/>
<dbReference type="UniPathway" id="UPA00193"/>
<evidence type="ECO:0000256" key="7">
    <source>
        <dbReference type="ARBA" id="ARBA00023002"/>
    </source>
</evidence>
<dbReference type="Gene3D" id="3.20.20.220">
    <property type="match status" value="1"/>
</dbReference>
<comment type="cofactor">
    <cofactor evidence="1">
        <name>FAD</name>
        <dbReference type="ChEBI" id="CHEBI:57692"/>
    </cofactor>
</comment>
<reference evidence="11 12" key="1">
    <citation type="submission" date="2020-05" db="EMBL/GenBank/DDBJ databases">
        <title>Identification and distribution of gene clusters putatively required for synthesis of sphingolipid metabolism inhibitors in phylogenetically diverse species of the filamentous fungus Fusarium.</title>
        <authorList>
            <person name="Kim H.-S."/>
            <person name="Busman M."/>
            <person name="Brown D.W."/>
            <person name="Divon H."/>
            <person name="Uhlig S."/>
            <person name="Proctor R.H."/>
        </authorList>
    </citation>
    <scope>NUCLEOTIDE SEQUENCE [LARGE SCALE GENOMIC DNA]</scope>
    <source>
        <strain evidence="11 12">NRRL 25311</strain>
    </source>
</reference>
<dbReference type="InterPro" id="IPR004621">
    <property type="entry name" value="Fadh2_euk"/>
</dbReference>
<organism evidence="11 12">
    <name type="scientific">Fusarium denticulatum</name>
    <dbReference type="NCBI Taxonomy" id="48507"/>
    <lineage>
        <taxon>Eukaryota</taxon>
        <taxon>Fungi</taxon>
        <taxon>Dikarya</taxon>
        <taxon>Ascomycota</taxon>
        <taxon>Pezizomycotina</taxon>
        <taxon>Sordariomycetes</taxon>
        <taxon>Hypocreomycetidae</taxon>
        <taxon>Hypocreales</taxon>
        <taxon>Nectriaceae</taxon>
        <taxon>Fusarium</taxon>
        <taxon>Fusarium fujikuroi species complex</taxon>
    </lineage>
</organism>
<keyword evidence="7" id="KW-0560">Oxidoreductase</keyword>
<dbReference type="FunFam" id="3.20.20.220:FF:000002">
    <property type="entry name" value="Methylenetetrahydrofolate reductase"/>
    <property type="match status" value="1"/>
</dbReference>
<evidence type="ECO:0000256" key="1">
    <source>
        <dbReference type="ARBA" id="ARBA00001974"/>
    </source>
</evidence>
<feature type="domain" description="MTHFR SAM-binding regulatory" evidence="10">
    <location>
        <begin position="684"/>
        <end position="963"/>
    </location>
</feature>
<evidence type="ECO:0000256" key="4">
    <source>
        <dbReference type="ARBA" id="ARBA00022630"/>
    </source>
</evidence>
<dbReference type="AlphaFoldDB" id="A0A8H5XFC8"/>
<protein>
    <submittedName>
        <fullName evidence="11">Methylenetetrahydrofolate reductase (NADPH)</fullName>
    </submittedName>
</protein>
<dbReference type="PANTHER" id="PTHR45754">
    <property type="entry name" value="METHYLENETETRAHYDROFOLATE REDUCTASE"/>
    <property type="match status" value="1"/>
</dbReference>
<dbReference type="Pfam" id="PF11905">
    <property type="entry name" value="DUF3425"/>
    <property type="match status" value="1"/>
</dbReference>
<dbReference type="EMBL" id="JAAOAK010000060">
    <property type="protein sequence ID" value="KAF5692677.1"/>
    <property type="molecule type" value="Genomic_DNA"/>
</dbReference>
<keyword evidence="5" id="KW-0274">FAD</keyword>
<keyword evidence="12" id="KW-1185">Reference proteome</keyword>
<dbReference type="Proteomes" id="UP000562682">
    <property type="component" value="Unassembled WGS sequence"/>
</dbReference>
<evidence type="ECO:0000256" key="2">
    <source>
        <dbReference type="ARBA" id="ARBA00004777"/>
    </source>
</evidence>
<comment type="similarity">
    <text evidence="3">Belongs to the methylenetetrahydrofolate reductase family.</text>
</comment>
<dbReference type="Pfam" id="PF02219">
    <property type="entry name" value="MTHFR"/>
    <property type="match status" value="1"/>
</dbReference>
<dbReference type="PANTHER" id="PTHR45754:SF3">
    <property type="entry name" value="METHYLENETETRAHYDROFOLATE REDUCTASE (NADPH)"/>
    <property type="match status" value="1"/>
</dbReference>
<dbReference type="InterPro" id="IPR021833">
    <property type="entry name" value="DUF3425"/>
</dbReference>
<evidence type="ECO:0000256" key="8">
    <source>
        <dbReference type="RuleBase" id="RU004254"/>
    </source>
</evidence>
<dbReference type="GO" id="GO:0035999">
    <property type="term" value="P:tetrahydrofolate interconversion"/>
    <property type="evidence" value="ECO:0007669"/>
    <property type="project" value="UniProtKB-UniPathway"/>
</dbReference>
<evidence type="ECO:0000256" key="3">
    <source>
        <dbReference type="ARBA" id="ARBA00006743"/>
    </source>
</evidence>
<dbReference type="GO" id="GO:0005829">
    <property type="term" value="C:cytosol"/>
    <property type="evidence" value="ECO:0007669"/>
    <property type="project" value="TreeGrafter"/>
</dbReference>
<name>A0A8H5XFC8_9HYPO</name>
<comment type="caution">
    <text evidence="11">The sequence shown here is derived from an EMBL/GenBank/DDBJ whole genome shotgun (WGS) entry which is preliminary data.</text>
</comment>
<dbReference type="GO" id="GO:0004489">
    <property type="term" value="F:methylenetetrahydrofolate reductase [NAD(P)H] activity"/>
    <property type="evidence" value="ECO:0007669"/>
    <property type="project" value="InterPro"/>
</dbReference>
<evidence type="ECO:0000313" key="11">
    <source>
        <dbReference type="EMBL" id="KAF5692677.1"/>
    </source>
</evidence>
<evidence type="ECO:0000256" key="5">
    <source>
        <dbReference type="ARBA" id="ARBA00022827"/>
    </source>
</evidence>
<accession>A0A8H5XFC8</accession>
<gene>
    <name evidence="11" type="ORF">FDENT_2690</name>
</gene>
<sequence>MLTNRPRTRQRAYKKPPALDVPNIDEDAAERKRVLNVLAQRRYREKKRLDRLKTKSAGSNRSQNSEPQDETVPNPEGRVSKDDVYEIPTLQSSLESTIPEPNLSIPPTTDADILAGFDLNLTSWNSLGDPLQDLAFAPILPDPNTVPGYLHEDNTRGDSATNAHHDLSADFAVADMTMFIDSSSLSSSPPSSEGQTFPDSYQLPLLQLTLLKAVMRIADRLNLKPDLWDLGGNSAFNTGTATPASLLPPSWQPTPSQVAIPHHPVIDLLPWPGVRERAIFILSLPDELRPPRAQGALAIVNFAYDVEDTAEGVRIYGDDPYDPEPIKSTVSRLIADVTARFIVLGLSPIKRGAAEYNGNQFNGRSRYLHSVKWSSSPIDFTMHIKDMLNDAERSGQPSFSFEYFPPKTAQGVQNLYDRMDRMYNLGPKFIDITWGAGGRIAELTCEMVLQAQAVYGLETCMHLTCTDMGVEKVNDALLKAYKAGCTNILALRGDPPRAQDKWTAADGGFQYARDLVKHIRDTYGNHFDIGVAGYPEGSDDNKNEDELLDHLKEKVDMGASFIVTQMFYDADNFIRWVKRVRERGITIPILPGIMPIATYASFLRRANHMQAKIPQEWLDALEPVKNDDVAVRNIGKTLVANMCRKLLANGIHHLHFYTMNLAQATRMLLEELQWAPCAERPLQQALPWKQSKGLGRREEDVRPIFWRNRNKSYVIRTQDWDEFPNGRWGDSRSPAFGELDAYGIGLTGTNEANRKKWGEPKTIQDIAQLFVRYLQNEIESLPWSEAPLTTEADEIREELIELNKRGLLTVNSQPAVNGVKSSHPVHGWGPDNGYVYQKSYLELLVHPDVFDKMITRIENHPDLTYYAVTKDGELRSNVTSDGPNAVTWGVFPGKEIVQPTIVESISFLAWKDEAFRLGVDWAHCYDMSSPSRALLEGVMNDWYLVNIVNNDFHDNKTIFELLKGLEVKDLTTPATPLTESVVNGAVDTEPIANGAAATAVAN</sequence>
<comment type="pathway">
    <text evidence="2 8">One-carbon metabolism; tetrahydrofolate interconversion.</text>
</comment>
<keyword evidence="6" id="KW-0521">NADP</keyword>
<dbReference type="SUPFAM" id="SSF51730">
    <property type="entry name" value="FAD-linked oxidoreductase"/>
    <property type="match status" value="1"/>
</dbReference>
<evidence type="ECO:0000259" key="10">
    <source>
        <dbReference type="Pfam" id="PF21895"/>
    </source>
</evidence>
<evidence type="ECO:0000256" key="6">
    <source>
        <dbReference type="ARBA" id="ARBA00022857"/>
    </source>
</evidence>
<feature type="compositionally biased region" description="Basic residues" evidence="9">
    <location>
        <begin position="1"/>
        <end position="14"/>
    </location>
</feature>